<dbReference type="Pfam" id="PF08975">
    <property type="entry name" value="2H-phosphodiest"/>
    <property type="match status" value="1"/>
</dbReference>
<dbReference type="InterPro" id="IPR006311">
    <property type="entry name" value="TAT_signal"/>
</dbReference>
<comment type="caution">
    <text evidence="2">The sequence shown here is derived from an EMBL/GenBank/DDBJ whole genome shotgun (WGS) entry which is preliminary data.</text>
</comment>
<dbReference type="AlphaFoldDB" id="A0A839EGH7"/>
<proteinExistence type="predicted"/>
<name>A0A839EGH7_9HYPH</name>
<dbReference type="SUPFAM" id="SSF55144">
    <property type="entry name" value="LigT-like"/>
    <property type="match status" value="1"/>
</dbReference>
<evidence type="ECO:0000313" key="3">
    <source>
        <dbReference type="Proteomes" id="UP000549052"/>
    </source>
</evidence>
<sequence>MIIQRRDFLKTIAVSSTGVLLSDYASADTTTKPEYTSAVGNKFNADGSVKSFAGNTIICHVPQQGEHAGYFGSLLDVYREAQTFDFMRKITLLPPSSYHMTVFEGANQKDRTPGLWPEGVPLDAAMEVCDQIVLDKLRTFKLDCELPFRMKIDPTQLTTFKSAATLKLVPLDDAENAKIRTVRARLSKHLGISAPGQETYGFHTTLGYQIRRFDTEEAKAFEIEWKRWVNDIAQKSPIIYLGAPEYCTFKDMYAFNRQTFLT</sequence>
<dbReference type="RefSeq" id="WP_182549932.1">
    <property type="nucleotide sequence ID" value="NZ_JACGXN010000003.1"/>
</dbReference>
<gene>
    <name evidence="2" type="ORF">FHW16_003031</name>
</gene>
<dbReference type="PROSITE" id="PS51318">
    <property type="entry name" value="TAT"/>
    <property type="match status" value="1"/>
</dbReference>
<reference evidence="2 3" key="1">
    <citation type="submission" date="2020-07" db="EMBL/GenBank/DDBJ databases">
        <title>Genomic Encyclopedia of Type Strains, Phase IV (KMG-V): Genome sequencing to study the core and pangenomes of soil and plant-associated prokaryotes.</title>
        <authorList>
            <person name="Whitman W."/>
        </authorList>
    </citation>
    <scope>NUCLEOTIDE SEQUENCE [LARGE SCALE GENOMIC DNA]</scope>
    <source>
        <strain evidence="2 3">AN3</strain>
    </source>
</reference>
<dbReference type="Proteomes" id="UP000549052">
    <property type="component" value="Unassembled WGS sequence"/>
</dbReference>
<evidence type="ECO:0000313" key="2">
    <source>
        <dbReference type="EMBL" id="MBA8879313.1"/>
    </source>
</evidence>
<feature type="domain" description="DUF1868" evidence="1">
    <location>
        <begin position="42"/>
        <end position="157"/>
    </location>
</feature>
<dbReference type="EMBL" id="JACGXN010000003">
    <property type="protein sequence ID" value="MBA8879313.1"/>
    <property type="molecule type" value="Genomic_DNA"/>
</dbReference>
<protein>
    <recommendedName>
        <fullName evidence="1">DUF1868 domain-containing protein</fullName>
    </recommendedName>
</protein>
<dbReference type="Gene3D" id="3.90.1140.10">
    <property type="entry name" value="Cyclic phosphodiesterase"/>
    <property type="match status" value="1"/>
</dbReference>
<organism evidence="2 3">
    <name type="scientific">Phyllobacterium myrsinacearum</name>
    <dbReference type="NCBI Taxonomy" id="28101"/>
    <lineage>
        <taxon>Bacteria</taxon>
        <taxon>Pseudomonadati</taxon>
        <taxon>Pseudomonadota</taxon>
        <taxon>Alphaproteobacteria</taxon>
        <taxon>Hyphomicrobiales</taxon>
        <taxon>Phyllobacteriaceae</taxon>
        <taxon>Phyllobacterium</taxon>
    </lineage>
</organism>
<keyword evidence="3" id="KW-1185">Reference proteome</keyword>
<evidence type="ECO:0000259" key="1">
    <source>
        <dbReference type="Pfam" id="PF08975"/>
    </source>
</evidence>
<accession>A0A839EGH7</accession>
<dbReference type="InterPro" id="IPR009097">
    <property type="entry name" value="Cyclic_Pdiesterase"/>
</dbReference>
<dbReference type="InterPro" id="IPR015069">
    <property type="entry name" value="2H-PEstase_DUF1868"/>
</dbReference>